<name>A0A6P3ZBF3_ZIZJJ</name>
<dbReference type="GO" id="GO:0003697">
    <property type="term" value="F:single-stranded DNA binding"/>
    <property type="evidence" value="ECO:0007669"/>
    <property type="project" value="TreeGrafter"/>
</dbReference>
<dbReference type="InterPro" id="IPR036390">
    <property type="entry name" value="WH_DNA-bd_sf"/>
</dbReference>
<sequence>MYGSQFDGSAAFSGGGFMPSQATQTPDPAFSPSKNRDIQALLPLTVKQISDAYVSGNEKSEFVIDGVDVSNVKLVGMVRDKAGRITDFTFVLDDRTGRIDCNKWSHEPIDTNEMEGILDGMYVCVHGRLKSFQNKMSLNVFSIRPVDDYNEIASHFIECIYVHFYNSRLRKPQGAVSTQPPATSAPNLTSGQYSSDGQKSTEEMILDFLHLPSCLAREEGAHRDVISQQLKIPVDKLMLAIGNLVREGVVYSTVDDFHYKSAING</sequence>
<accession>A0A6P3ZBF3</accession>
<dbReference type="Proteomes" id="UP001652623">
    <property type="component" value="Chromosome 1"/>
</dbReference>
<dbReference type="GO" id="GO:0035861">
    <property type="term" value="C:site of double-strand break"/>
    <property type="evidence" value="ECO:0007669"/>
    <property type="project" value="TreeGrafter"/>
</dbReference>
<dbReference type="Gene3D" id="1.10.10.10">
    <property type="entry name" value="Winged helix-like DNA-binding domain superfamily/Winged helix DNA-binding domain"/>
    <property type="match status" value="1"/>
</dbReference>
<dbReference type="GO" id="GO:0006289">
    <property type="term" value="P:nucleotide-excision repair"/>
    <property type="evidence" value="ECO:0007669"/>
    <property type="project" value="TreeGrafter"/>
</dbReference>
<keyword evidence="8" id="KW-0539">Nucleus</keyword>
<evidence type="ECO:0000256" key="4">
    <source>
        <dbReference type="ARBA" id="ARBA00022763"/>
    </source>
</evidence>
<dbReference type="InterPro" id="IPR012340">
    <property type="entry name" value="NA-bd_OB-fold"/>
</dbReference>
<dbReference type="InParanoid" id="A0A6P3ZBF3"/>
<feature type="region of interest" description="Disordered" evidence="9">
    <location>
        <begin position="173"/>
        <end position="197"/>
    </location>
</feature>
<dbReference type="Pfam" id="PF01336">
    <property type="entry name" value="tRNA_anti-codon"/>
    <property type="match status" value="1"/>
</dbReference>
<dbReference type="PANTHER" id="PTHR13989">
    <property type="entry name" value="REPLICATION PROTEIN A-RELATED"/>
    <property type="match status" value="1"/>
</dbReference>
<keyword evidence="4" id="KW-0227">DNA damage</keyword>
<dbReference type="Pfam" id="PF08784">
    <property type="entry name" value="RPA_C"/>
    <property type="match status" value="1"/>
</dbReference>
<dbReference type="SUPFAM" id="SSF50249">
    <property type="entry name" value="Nucleic acid-binding proteins"/>
    <property type="match status" value="1"/>
</dbReference>
<dbReference type="InterPro" id="IPR014646">
    <property type="entry name" value="Rfa2/RPA32"/>
</dbReference>
<evidence type="ECO:0000256" key="7">
    <source>
        <dbReference type="ARBA" id="ARBA00023204"/>
    </source>
</evidence>
<evidence type="ECO:0000256" key="1">
    <source>
        <dbReference type="ARBA" id="ARBA00004123"/>
    </source>
</evidence>
<keyword evidence="12" id="KW-1185">Reference proteome</keyword>
<dbReference type="AlphaFoldDB" id="A0A6P3ZBF3"/>
<dbReference type="GeneID" id="107412239"/>
<dbReference type="PIRSF" id="PIRSF036949">
    <property type="entry name" value="RPA32"/>
    <property type="match status" value="1"/>
</dbReference>
<organism evidence="12 13">
    <name type="scientific">Ziziphus jujuba</name>
    <name type="common">Chinese jujube</name>
    <name type="synonym">Ziziphus sativa</name>
    <dbReference type="NCBI Taxonomy" id="326968"/>
    <lineage>
        <taxon>Eukaryota</taxon>
        <taxon>Viridiplantae</taxon>
        <taxon>Streptophyta</taxon>
        <taxon>Embryophyta</taxon>
        <taxon>Tracheophyta</taxon>
        <taxon>Spermatophyta</taxon>
        <taxon>Magnoliopsida</taxon>
        <taxon>eudicotyledons</taxon>
        <taxon>Gunneridae</taxon>
        <taxon>Pentapetalae</taxon>
        <taxon>rosids</taxon>
        <taxon>fabids</taxon>
        <taxon>Rosales</taxon>
        <taxon>Rhamnaceae</taxon>
        <taxon>Paliureae</taxon>
        <taxon>Ziziphus</taxon>
    </lineage>
</organism>
<dbReference type="GO" id="GO:0005662">
    <property type="term" value="C:DNA replication factor A complex"/>
    <property type="evidence" value="ECO:0007669"/>
    <property type="project" value="TreeGrafter"/>
</dbReference>
<protein>
    <submittedName>
        <fullName evidence="13">Replication protein A 32 kDa subunit A isoform X1</fullName>
    </submittedName>
</protein>
<dbReference type="InterPro" id="IPR040260">
    <property type="entry name" value="RFA2-like"/>
</dbReference>
<comment type="subcellular location">
    <subcellularLocation>
        <location evidence="1">Nucleus</location>
    </subcellularLocation>
</comment>
<feature type="compositionally biased region" description="Polar residues" evidence="9">
    <location>
        <begin position="175"/>
        <end position="197"/>
    </location>
</feature>
<gene>
    <name evidence="13" type="primary">LOC107412239</name>
</gene>
<dbReference type="GO" id="GO:0000781">
    <property type="term" value="C:chromosome, telomeric region"/>
    <property type="evidence" value="ECO:0007669"/>
    <property type="project" value="TreeGrafter"/>
</dbReference>
<evidence type="ECO:0000259" key="10">
    <source>
        <dbReference type="Pfam" id="PF01336"/>
    </source>
</evidence>
<dbReference type="Gene3D" id="2.40.50.140">
    <property type="entry name" value="Nucleic acid-binding proteins"/>
    <property type="match status" value="1"/>
</dbReference>
<feature type="domain" description="Replication protein A C-terminal" evidence="11">
    <location>
        <begin position="173"/>
        <end position="256"/>
    </location>
</feature>
<dbReference type="InterPro" id="IPR014892">
    <property type="entry name" value="RPA_C"/>
</dbReference>
<keyword evidence="3" id="KW-0235">DNA replication</keyword>
<proteinExistence type="inferred from homology"/>
<dbReference type="CDD" id="cd04478">
    <property type="entry name" value="RPA2_DBD_D"/>
    <property type="match status" value="1"/>
</dbReference>
<evidence type="ECO:0000256" key="5">
    <source>
        <dbReference type="ARBA" id="ARBA00023125"/>
    </source>
</evidence>
<evidence type="ECO:0000313" key="13">
    <source>
        <dbReference type="RefSeq" id="XP_015875792.2"/>
    </source>
</evidence>
<dbReference type="SUPFAM" id="SSF46785">
    <property type="entry name" value="Winged helix' DNA-binding domain"/>
    <property type="match status" value="1"/>
</dbReference>
<dbReference type="KEGG" id="zju:107412239"/>
<dbReference type="RefSeq" id="XP_015875792.2">
    <property type="nucleotide sequence ID" value="XM_016020306.4"/>
</dbReference>
<dbReference type="PANTHER" id="PTHR13989:SF16">
    <property type="entry name" value="REPLICATION PROTEIN A2"/>
    <property type="match status" value="1"/>
</dbReference>
<evidence type="ECO:0000313" key="12">
    <source>
        <dbReference type="Proteomes" id="UP001652623"/>
    </source>
</evidence>
<keyword evidence="5" id="KW-0238">DNA-binding</keyword>
<dbReference type="InterPro" id="IPR004365">
    <property type="entry name" value="NA-bd_OB_tRNA"/>
</dbReference>
<keyword evidence="7" id="KW-0234">DNA repair</keyword>
<dbReference type="GO" id="GO:0000724">
    <property type="term" value="P:double-strand break repair via homologous recombination"/>
    <property type="evidence" value="ECO:0007669"/>
    <property type="project" value="TreeGrafter"/>
</dbReference>
<comment type="similarity">
    <text evidence="2">Belongs to the replication factor A protein 2 family.</text>
</comment>
<evidence type="ECO:0000256" key="2">
    <source>
        <dbReference type="ARBA" id="ARBA00007815"/>
    </source>
</evidence>
<evidence type="ECO:0000256" key="6">
    <source>
        <dbReference type="ARBA" id="ARBA00023172"/>
    </source>
</evidence>
<reference evidence="12" key="1">
    <citation type="submission" date="2025-05" db="UniProtKB">
        <authorList>
            <consortium name="RefSeq"/>
        </authorList>
    </citation>
    <scope>NUCLEOTIDE SEQUENCE [LARGE SCALE GENOMIC DNA]</scope>
</reference>
<feature type="region of interest" description="Disordered" evidence="9">
    <location>
        <begin position="15"/>
        <end position="34"/>
    </location>
</feature>
<evidence type="ECO:0000256" key="3">
    <source>
        <dbReference type="ARBA" id="ARBA00022705"/>
    </source>
</evidence>
<feature type="domain" description="OB" evidence="10">
    <location>
        <begin position="72"/>
        <end position="146"/>
    </location>
</feature>
<dbReference type="GO" id="GO:0006260">
    <property type="term" value="P:DNA replication"/>
    <property type="evidence" value="ECO:0007669"/>
    <property type="project" value="UniProtKB-KW"/>
</dbReference>
<keyword evidence="6" id="KW-0233">DNA recombination</keyword>
<evidence type="ECO:0000256" key="9">
    <source>
        <dbReference type="SAM" id="MobiDB-lite"/>
    </source>
</evidence>
<evidence type="ECO:0000259" key="11">
    <source>
        <dbReference type="Pfam" id="PF08784"/>
    </source>
</evidence>
<evidence type="ECO:0000256" key="8">
    <source>
        <dbReference type="ARBA" id="ARBA00023242"/>
    </source>
</evidence>
<dbReference type="InterPro" id="IPR036388">
    <property type="entry name" value="WH-like_DNA-bd_sf"/>
</dbReference>
<reference evidence="13" key="2">
    <citation type="submission" date="2025-08" db="UniProtKB">
        <authorList>
            <consortium name="RefSeq"/>
        </authorList>
    </citation>
    <scope>IDENTIFICATION</scope>
    <source>
        <tissue evidence="13">Seedling</tissue>
    </source>
</reference>